<dbReference type="InterPro" id="IPR051783">
    <property type="entry name" value="NAD(P)-dependent_oxidoreduct"/>
</dbReference>
<name>A0ABW4THL6_9ACTN</name>
<evidence type="ECO:0000259" key="1">
    <source>
        <dbReference type="Pfam" id="PF01370"/>
    </source>
</evidence>
<evidence type="ECO:0000313" key="3">
    <source>
        <dbReference type="Proteomes" id="UP001597351"/>
    </source>
</evidence>
<dbReference type="SUPFAM" id="SSF51735">
    <property type="entry name" value="NAD(P)-binding Rossmann-fold domains"/>
    <property type="match status" value="1"/>
</dbReference>
<dbReference type="Proteomes" id="UP001597351">
    <property type="component" value="Unassembled WGS sequence"/>
</dbReference>
<reference evidence="3" key="1">
    <citation type="journal article" date="2019" name="Int. J. Syst. Evol. Microbiol.">
        <title>The Global Catalogue of Microorganisms (GCM) 10K type strain sequencing project: providing services to taxonomists for standard genome sequencing and annotation.</title>
        <authorList>
            <consortium name="The Broad Institute Genomics Platform"/>
            <consortium name="The Broad Institute Genome Sequencing Center for Infectious Disease"/>
            <person name="Wu L."/>
            <person name="Ma J."/>
        </authorList>
    </citation>
    <scope>NUCLEOTIDE SEQUENCE [LARGE SCALE GENOMIC DNA]</scope>
    <source>
        <strain evidence="3">CGMCC 1.12477</strain>
    </source>
</reference>
<dbReference type="InterPro" id="IPR001509">
    <property type="entry name" value="Epimerase_deHydtase"/>
</dbReference>
<protein>
    <submittedName>
        <fullName evidence="2">NAD-dependent epimerase/dehydratase family protein</fullName>
    </submittedName>
</protein>
<sequence length="307" mass="31879">MEDLPTASAPVVVVTGANGLVGSRTCAALAGLGATVRAVVRREGAAPDLAGVEEHVGDFTDPAFATDVVVGADAVVTTVHPMGSDRETQRRVGVEGTAALARAARDAGVRRLVHVSTAAVYDRSPGVGDVDESSPLVGDDGNDYAVTKRDADRALAEVAGDGLSVVLLRPPAILGRGESSVWNTLRPAEMREDPAERRANPAATFSWVHVDDLARLAADVASGQVLRSDQSALGPVEDGCTAVNVTAAPATARDYYTAVTGALGLEPEWTDEEAWTGRLVGERARGWGWEPEVGLDDALAELRQGLA</sequence>
<dbReference type="Pfam" id="PF01370">
    <property type="entry name" value="Epimerase"/>
    <property type="match status" value="1"/>
</dbReference>
<accession>A0ABW4THL6</accession>
<evidence type="ECO:0000313" key="2">
    <source>
        <dbReference type="EMBL" id="MFD1946053.1"/>
    </source>
</evidence>
<proteinExistence type="predicted"/>
<dbReference type="Gene3D" id="3.40.50.720">
    <property type="entry name" value="NAD(P)-binding Rossmann-like Domain"/>
    <property type="match status" value="1"/>
</dbReference>
<dbReference type="PANTHER" id="PTHR48079:SF6">
    <property type="entry name" value="NAD(P)-BINDING DOMAIN-CONTAINING PROTEIN-RELATED"/>
    <property type="match status" value="1"/>
</dbReference>
<dbReference type="EMBL" id="JBHUGD010000003">
    <property type="protein sequence ID" value="MFD1946053.1"/>
    <property type="molecule type" value="Genomic_DNA"/>
</dbReference>
<organism evidence="2 3">
    <name type="scientific">Nocardioides aestuarii</name>
    <dbReference type="NCBI Taxonomy" id="252231"/>
    <lineage>
        <taxon>Bacteria</taxon>
        <taxon>Bacillati</taxon>
        <taxon>Actinomycetota</taxon>
        <taxon>Actinomycetes</taxon>
        <taxon>Propionibacteriales</taxon>
        <taxon>Nocardioidaceae</taxon>
        <taxon>Nocardioides</taxon>
    </lineage>
</organism>
<keyword evidence="3" id="KW-1185">Reference proteome</keyword>
<dbReference type="InterPro" id="IPR036291">
    <property type="entry name" value="NAD(P)-bd_dom_sf"/>
</dbReference>
<dbReference type="PANTHER" id="PTHR48079">
    <property type="entry name" value="PROTEIN YEEZ"/>
    <property type="match status" value="1"/>
</dbReference>
<gene>
    <name evidence="2" type="ORF">ACFSDE_04575</name>
</gene>
<dbReference type="RefSeq" id="WP_343915962.1">
    <property type="nucleotide sequence ID" value="NZ_BAAAJT010000002.1"/>
</dbReference>
<comment type="caution">
    <text evidence="2">The sequence shown here is derived from an EMBL/GenBank/DDBJ whole genome shotgun (WGS) entry which is preliminary data.</text>
</comment>
<feature type="domain" description="NAD-dependent epimerase/dehydratase" evidence="1">
    <location>
        <begin position="12"/>
        <end position="217"/>
    </location>
</feature>